<dbReference type="AlphaFoldDB" id="A0AAN8P7Z7"/>
<organism evidence="14 15">
    <name type="scientific">Patella caerulea</name>
    <name type="common">Rayed Mediterranean limpet</name>
    <dbReference type="NCBI Taxonomy" id="87958"/>
    <lineage>
        <taxon>Eukaryota</taxon>
        <taxon>Metazoa</taxon>
        <taxon>Spiralia</taxon>
        <taxon>Lophotrochozoa</taxon>
        <taxon>Mollusca</taxon>
        <taxon>Gastropoda</taxon>
        <taxon>Patellogastropoda</taxon>
        <taxon>Patelloidea</taxon>
        <taxon>Patellidae</taxon>
        <taxon>Patella</taxon>
    </lineage>
</organism>
<comment type="similarity">
    <text evidence="4">Belongs to the HARBI1 family.</text>
</comment>
<evidence type="ECO:0000256" key="11">
    <source>
        <dbReference type="ARBA" id="ARBA00030126"/>
    </source>
</evidence>
<dbReference type="Proteomes" id="UP001347796">
    <property type="component" value="Unassembled WGS sequence"/>
</dbReference>
<keyword evidence="15" id="KW-1185">Reference proteome</keyword>
<dbReference type="GO" id="GO:0004518">
    <property type="term" value="F:nuclease activity"/>
    <property type="evidence" value="ECO:0007669"/>
    <property type="project" value="UniProtKB-KW"/>
</dbReference>
<keyword evidence="10" id="KW-0539">Nucleus</keyword>
<keyword evidence="9" id="KW-0378">Hydrolase</keyword>
<dbReference type="PANTHER" id="PTHR22930:SF85">
    <property type="entry name" value="GH03217P-RELATED"/>
    <property type="match status" value="1"/>
</dbReference>
<accession>A0AAN8P7Z7</accession>
<sequence length="133" mass="15004">MNFIKFPVGEDAKRVMEGFRKIAGFPKVLGCVDGTQIKIATPTENENDFINRKGVHALNVQMICDSKFRITSLCANWPGSVHDSRIWRQCELNNQFQNGIHDGLLLGDSGYPCLKYLMTPFLNPSNPFQPSTR</sequence>
<keyword evidence="8" id="KW-0479">Metal-binding</keyword>
<evidence type="ECO:0000256" key="2">
    <source>
        <dbReference type="ARBA" id="ARBA00004123"/>
    </source>
</evidence>
<reference evidence="14 15" key="1">
    <citation type="submission" date="2024-01" db="EMBL/GenBank/DDBJ databases">
        <title>The genome of the rayed Mediterranean limpet Patella caerulea (Linnaeus, 1758).</title>
        <authorList>
            <person name="Anh-Thu Weber A."/>
            <person name="Halstead-Nussloch G."/>
        </authorList>
    </citation>
    <scope>NUCLEOTIDE SEQUENCE [LARGE SCALE GENOMIC DNA]</scope>
    <source>
        <strain evidence="14">AATW-2023a</strain>
        <tissue evidence="14">Whole specimen</tissue>
    </source>
</reference>
<dbReference type="GO" id="GO:0016787">
    <property type="term" value="F:hydrolase activity"/>
    <property type="evidence" value="ECO:0007669"/>
    <property type="project" value="UniProtKB-KW"/>
</dbReference>
<evidence type="ECO:0000256" key="10">
    <source>
        <dbReference type="ARBA" id="ARBA00023242"/>
    </source>
</evidence>
<dbReference type="PANTHER" id="PTHR22930">
    <property type="match status" value="1"/>
</dbReference>
<evidence type="ECO:0000256" key="6">
    <source>
        <dbReference type="ARBA" id="ARBA00022490"/>
    </source>
</evidence>
<evidence type="ECO:0000313" key="14">
    <source>
        <dbReference type="EMBL" id="KAK6172692.1"/>
    </source>
</evidence>
<evidence type="ECO:0000256" key="3">
    <source>
        <dbReference type="ARBA" id="ARBA00004496"/>
    </source>
</evidence>
<comment type="caution">
    <text evidence="14">The sequence shown here is derived from an EMBL/GenBank/DDBJ whole genome shotgun (WGS) entry which is preliminary data.</text>
</comment>
<dbReference type="GO" id="GO:0046872">
    <property type="term" value="F:metal ion binding"/>
    <property type="evidence" value="ECO:0007669"/>
    <property type="project" value="UniProtKB-KW"/>
</dbReference>
<evidence type="ECO:0000313" key="15">
    <source>
        <dbReference type="Proteomes" id="UP001347796"/>
    </source>
</evidence>
<keyword evidence="7" id="KW-0540">Nuclease</keyword>
<keyword evidence="6" id="KW-0963">Cytoplasm</keyword>
<evidence type="ECO:0000256" key="8">
    <source>
        <dbReference type="ARBA" id="ARBA00022723"/>
    </source>
</evidence>
<dbReference type="GO" id="GO:0005634">
    <property type="term" value="C:nucleus"/>
    <property type="evidence" value="ECO:0007669"/>
    <property type="project" value="UniProtKB-SubCell"/>
</dbReference>
<dbReference type="GO" id="GO:0005737">
    <property type="term" value="C:cytoplasm"/>
    <property type="evidence" value="ECO:0007669"/>
    <property type="project" value="UniProtKB-SubCell"/>
</dbReference>
<feature type="domain" description="DDE Tnp4" evidence="13">
    <location>
        <begin position="32"/>
        <end position="123"/>
    </location>
</feature>
<comment type="function">
    <text evidence="12">Transposase-derived protein that may have nuclease activity. Does not have transposase activity.</text>
</comment>
<dbReference type="InterPro" id="IPR027806">
    <property type="entry name" value="HARBI1_dom"/>
</dbReference>
<comment type="subcellular location">
    <subcellularLocation>
        <location evidence="3">Cytoplasm</location>
    </subcellularLocation>
    <subcellularLocation>
        <location evidence="2">Nucleus</location>
    </subcellularLocation>
</comment>
<evidence type="ECO:0000256" key="1">
    <source>
        <dbReference type="ARBA" id="ARBA00001968"/>
    </source>
</evidence>
<protein>
    <recommendedName>
        <fullName evidence="5">Putative nuclease HARBI1</fullName>
    </recommendedName>
    <alternativeName>
        <fullName evidence="11">Harbinger transposase-derived nuclease</fullName>
    </alternativeName>
</protein>
<dbReference type="PRINTS" id="PR02086">
    <property type="entry name" value="PUTNUCHARBI1"/>
</dbReference>
<evidence type="ECO:0000256" key="12">
    <source>
        <dbReference type="ARBA" id="ARBA00045850"/>
    </source>
</evidence>
<evidence type="ECO:0000259" key="13">
    <source>
        <dbReference type="Pfam" id="PF13359"/>
    </source>
</evidence>
<evidence type="ECO:0000256" key="4">
    <source>
        <dbReference type="ARBA" id="ARBA00006958"/>
    </source>
</evidence>
<dbReference type="InterPro" id="IPR045249">
    <property type="entry name" value="HARBI1-like"/>
</dbReference>
<dbReference type="Pfam" id="PF13359">
    <property type="entry name" value="DDE_Tnp_4"/>
    <property type="match status" value="1"/>
</dbReference>
<evidence type="ECO:0000256" key="9">
    <source>
        <dbReference type="ARBA" id="ARBA00022801"/>
    </source>
</evidence>
<comment type="cofactor">
    <cofactor evidence="1">
        <name>a divalent metal cation</name>
        <dbReference type="ChEBI" id="CHEBI:60240"/>
    </cofactor>
</comment>
<name>A0AAN8P7Z7_PATCE</name>
<evidence type="ECO:0000256" key="5">
    <source>
        <dbReference type="ARBA" id="ARBA00015519"/>
    </source>
</evidence>
<proteinExistence type="inferred from homology"/>
<gene>
    <name evidence="14" type="ORF">SNE40_016303</name>
</gene>
<dbReference type="EMBL" id="JAZGQO010000011">
    <property type="protein sequence ID" value="KAK6172692.1"/>
    <property type="molecule type" value="Genomic_DNA"/>
</dbReference>
<evidence type="ECO:0000256" key="7">
    <source>
        <dbReference type="ARBA" id="ARBA00022722"/>
    </source>
</evidence>
<dbReference type="InterPro" id="IPR026103">
    <property type="entry name" value="HARBI1_animal"/>
</dbReference>